<gene>
    <name evidence="1" type="ORF">FA95DRAFT_1592224</name>
</gene>
<dbReference type="EMBL" id="MU275840">
    <property type="protein sequence ID" value="KAI0053489.1"/>
    <property type="molecule type" value="Genomic_DNA"/>
</dbReference>
<keyword evidence="2" id="KW-1185">Reference proteome</keyword>
<reference evidence="1" key="2">
    <citation type="journal article" date="2022" name="New Phytol.">
        <title>Evolutionary transition to the ectomycorrhizal habit in the genomes of a hyperdiverse lineage of mushroom-forming fungi.</title>
        <authorList>
            <person name="Looney B."/>
            <person name="Miyauchi S."/>
            <person name="Morin E."/>
            <person name="Drula E."/>
            <person name="Courty P.E."/>
            <person name="Kohler A."/>
            <person name="Kuo A."/>
            <person name="LaButti K."/>
            <person name="Pangilinan J."/>
            <person name="Lipzen A."/>
            <person name="Riley R."/>
            <person name="Andreopoulos W."/>
            <person name="He G."/>
            <person name="Johnson J."/>
            <person name="Nolan M."/>
            <person name="Tritt A."/>
            <person name="Barry K.W."/>
            <person name="Grigoriev I.V."/>
            <person name="Nagy L.G."/>
            <person name="Hibbett D."/>
            <person name="Henrissat B."/>
            <person name="Matheny P.B."/>
            <person name="Labbe J."/>
            <person name="Martin F.M."/>
        </authorList>
    </citation>
    <scope>NUCLEOTIDE SEQUENCE</scope>
    <source>
        <strain evidence="1">FP105234-sp</strain>
    </source>
</reference>
<evidence type="ECO:0000313" key="2">
    <source>
        <dbReference type="Proteomes" id="UP000814033"/>
    </source>
</evidence>
<proteinExistence type="predicted"/>
<dbReference type="Proteomes" id="UP000814033">
    <property type="component" value="Unassembled WGS sequence"/>
</dbReference>
<protein>
    <submittedName>
        <fullName evidence="1">STE3-domain-containing protein</fullName>
    </submittedName>
</protein>
<comment type="caution">
    <text evidence="1">The sequence shown here is derived from an EMBL/GenBank/DDBJ whole genome shotgun (WGS) entry which is preliminary data.</text>
</comment>
<accession>A0ACB8SB22</accession>
<sequence length="447" mass="49496">MQYAYLPAAALIAAVLSIIPITWQWRARNIPTTSLCLWLFVTNIIYAVNTIVWAGNVALHSAVWCDISTKVMIGSQVALPAATVCIARMLWSLASGRHSTQSKRFWMWVDIAVCVGAPVLVMILHYIVQGHRFDIVENFGCEPAVYFSIPSIFILSFLPLLFSAATLVFSALAFYFFMRRRIEFATFLSGSGSSLTPIRYIRLMLMAVLLAAWNGALTAYNVDVNTAPGLRPWTNWDDVHSDFSRVDLYASLLLPASFRRNLMLFWWAVPVSAYLAFAFFGLGEEAFKEYRKLGRWIARRVLRRQPSLPSYSSPSAARYPLKSFLSSSTTLHNDSLDRKKDISLPLVRAPSSTTTLPQYSPSSPSSSSASPPPSPHKVLPFAATAHPPIQRISLPLPSPLPSTPSTARWSLASVAHARVNTPPPQVARPQSVPEDVGLPDSWTARAL</sequence>
<name>A0ACB8SB22_9AGAM</name>
<reference evidence="1" key="1">
    <citation type="submission" date="2021-02" db="EMBL/GenBank/DDBJ databases">
        <authorList>
            <consortium name="DOE Joint Genome Institute"/>
            <person name="Ahrendt S."/>
            <person name="Looney B.P."/>
            <person name="Miyauchi S."/>
            <person name="Morin E."/>
            <person name="Drula E."/>
            <person name="Courty P.E."/>
            <person name="Chicoki N."/>
            <person name="Fauchery L."/>
            <person name="Kohler A."/>
            <person name="Kuo A."/>
            <person name="Labutti K."/>
            <person name="Pangilinan J."/>
            <person name="Lipzen A."/>
            <person name="Riley R."/>
            <person name="Andreopoulos W."/>
            <person name="He G."/>
            <person name="Johnson J."/>
            <person name="Barry K.W."/>
            <person name="Grigoriev I.V."/>
            <person name="Nagy L."/>
            <person name="Hibbett D."/>
            <person name="Henrissat B."/>
            <person name="Matheny P.B."/>
            <person name="Labbe J."/>
            <person name="Martin F."/>
        </authorList>
    </citation>
    <scope>NUCLEOTIDE SEQUENCE</scope>
    <source>
        <strain evidence="1">FP105234-sp</strain>
    </source>
</reference>
<organism evidence="1 2">
    <name type="scientific">Auriscalpium vulgare</name>
    <dbReference type="NCBI Taxonomy" id="40419"/>
    <lineage>
        <taxon>Eukaryota</taxon>
        <taxon>Fungi</taxon>
        <taxon>Dikarya</taxon>
        <taxon>Basidiomycota</taxon>
        <taxon>Agaricomycotina</taxon>
        <taxon>Agaricomycetes</taxon>
        <taxon>Russulales</taxon>
        <taxon>Auriscalpiaceae</taxon>
        <taxon>Auriscalpium</taxon>
    </lineage>
</organism>
<evidence type="ECO:0000313" key="1">
    <source>
        <dbReference type="EMBL" id="KAI0053489.1"/>
    </source>
</evidence>